<evidence type="ECO:0000313" key="8">
    <source>
        <dbReference type="EMBL" id="MDO7874734.1"/>
    </source>
</evidence>
<evidence type="ECO:0000256" key="2">
    <source>
        <dbReference type="ARBA" id="ARBA00012438"/>
    </source>
</evidence>
<dbReference type="Gene3D" id="3.30.565.10">
    <property type="entry name" value="Histidine kinase-like ATPase, C-terminal domain"/>
    <property type="match status" value="2"/>
</dbReference>
<organism evidence="8 9">
    <name type="scientific">Hymenobacter aranciens</name>
    <dbReference type="NCBI Taxonomy" id="3063996"/>
    <lineage>
        <taxon>Bacteria</taxon>
        <taxon>Pseudomonadati</taxon>
        <taxon>Bacteroidota</taxon>
        <taxon>Cytophagia</taxon>
        <taxon>Cytophagales</taxon>
        <taxon>Hymenobacteraceae</taxon>
        <taxon>Hymenobacter</taxon>
    </lineage>
</organism>
<dbReference type="InterPro" id="IPR050980">
    <property type="entry name" value="2C_sensor_his_kinase"/>
</dbReference>
<keyword evidence="3" id="KW-0808">Transferase</keyword>
<keyword evidence="9" id="KW-1185">Reference proteome</keyword>
<evidence type="ECO:0000256" key="4">
    <source>
        <dbReference type="ARBA" id="ARBA00022741"/>
    </source>
</evidence>
<dbReference type="GO" id="GO:0005524">
    <property type="term" value="F:ATP binding"/>
    <property type="evidence" value="ECO:0007669"/>
    <property type="project" value="UniProtKB-KW"/>
</dbReference>
<gene>
    <name evidence="8" type="ORF">Q5H93_08315</name>
</gene>
<protein>
    <recommendedName>
        <fullName evidence="2">histidine kinase</fullName>
        <ecNumber evidence="2">2.7.13.3</ecNumber>
    </recommendedName>
</protein>
<keyword evidence="4" id="KW-0547">Nucleotide-binding</keyword>
<accession>A0ABT9BAM3</accession>
<evidence type="ECO:0000256" key="1">
    <source>
        <dbReference type="ARBA" id="ARBA00000085"/>
    </source>
</evidence>
<evidence type="ECO:0000256" key="3">
    <source>
        <dbReference type="ARBA" id="ARBA00022679"/>
    </source>
</evidence>
<reference evidence="8" key="1">
    <citation type="submission" date="2023-07" db="EMBL/GenBank/DDBJ databases">
        <authorList>
            <person name="Kim M.K."/>
        </authorList>
    </citation>
    <scope>NUCLEOTIDE SEQUENCE</scope>
    <source>
        <strain evidence="8">ASUV-10-1</strain>
    </source>
</reference>
<evidence type="ECO:0000313" key="9">
    <source>
        <dbReference type="Proteomes" id="UP001176429"/>
    </source>
</evidence>
<dbReference type="PANTHER" id="PTHR44936">
    <property type="entry name" value="SENSOR PROTEIN CREC"/>
    <property type="match status" value="1"/>
</dbReference>
<comment type="caution">
    <text evidence="8">The sequence shown here is derived from an EMBL/GenBank/DDBJ whole genome shotgun (WGS) entry which is preliminary data.</text>
</comment>
<dbReference type="EMBL" id="JAUQSY010000005">
    <property type="protein sequence ID" value="MDO7874734.1"/>
    <property type="molecule type" value="Genomic_DNA"/>
</dbReference>
<name>A0ABT9BAM3_9BACT</name>
<comment type="catalytic activity">
    <reaction evidence="1">
        <text>ATP + protein L-histidine = ADP + protein N-phospho-L-histidine.</text>
        <dbReference type="EC" id="2.7.13.3"/>
    </reaction>
</comment>
<dbReference type="Pfam" id="PF13589">
    <property type="entry name" value="HATPase_c_3"/>
    <property type="match status" value="1"/>
</dbReference>
<dbReference type="InterPro" id="IPR003594">
    <property type="entry name" value="HATPase_dom"/>
</dbReference>
<evidence type="ECO:0000259" key="7">
    <source>
        <dbReference type="PROSITE" id="PS50109"/>
    </source>
</evidence>
<dbReference type="Pfam" id="PF02518">
    <property type="entry name" value="HATPase_c"/>
    <property type="match status" value="1"/>
</dbReference>
<dbReference type="Proteomes" id="UP001176429">
    <property type="component" value="Unassembled WGS sequence"/>
</dbReference>
<evidence type="ECO:0000256" key="5">
    <source>
        <dbReference type="ARBA" id="ARBA00022777"/>
    </source>
</evidence>
<dbReference type="PANTHER" id="PTHR44936:SF10">
    <property type="entry name" value="SENSOR PROTEIN RSTB"/>
    <property type="match status" value="1"/>
</dbReference>
<sequence>MSNISSIQPLINTTLADYLKEARKRLPVAEFRKEMNGSKVILITVAENDTVLEEKSFSYSEDTDAQSDLETLAQNHDFTGEDANQIFFRPKANILILLGEELIKSPVMAIYELIKNSYDADARVVSVDFENVEDPANATIRIQDDGTGITEEVLENVWFEPGSDFRKPLRSDGTRIIKHSPIYGRVPMGEKGVGRFAVHKLSSRIKLITRPFSVEQGKLLDYELHVEIDWRAFSQQKYLQDVGIFWTKEADPENFLFKEASGTYIELQELKESWTRGMARQLKRNTLSMLSPKNDSDKFRIDLNFNNSWLDSLPDVAEILKAAPYKLTALLDSDYNLTFEYRFELKNNPSLGARVIDASSPEASSKHQRNIRDEIRPYVQSYYAKRKEVAASDVDAAVNAFLAEPAPFGTLMLELYSYDLDSESLRDTMSDYTVIKNLLREHAGVKMFKGDLRVYDYGDPGNDWLGLDLKRVQNKDWFSNNQVIGFVYLDPATSGSLIEKTNREGFIINTAFERLELSLDFILTDFKAERSADRRLWLAFNHRGTPETFEGNIAGFRQLVNDAEIPDSKTKERLLLEAGRIEARYEQDRNSLLIPAGVGMTASFAIHEIEKLVPRMQTSVSESPLDVARMRDQVAELDDYVNGILSIMKKGGVKPLSVKETIEQAAKNYNLKMRLRNIKLTIDVDPQAEEIKAEKRLLLTMLMNLIDNSIYWLEAVNREEKGIFISAQRRGTDISLLVVDNGTGFKDKVEDLVKPFFSRKENGIGIGMYLIDTAMMQFGKLNIIYDKQELLARNVPHLFDGAAVELVFNNQ</sequence>
<dbReference type="InterPro" id="IPR036890">
    <property type="entry name" value="HATPase_C_sf"/>
</dbReference>
<dbReference type="PROSITE" id="PS50109">
    <property type="entry name" value="HIS_KIN"/>
    <property type="match status" value="1"/>
</dbReference>
<keyword evidence="5" id="KW-0418">Kinase</keyword>
<dbReference type="SUPFAM" id="SSF55874">
    <property type="entry name" value="ATPase domain of HSP90 chaperone/DNA topoisomerase II/histidine kinase"/>
    <property type="match status" value="2"/>
</dbReference>
<proteinExistence type="predicted"/>
<dbReference type="RefSeq" id="WP_305006052.1">
    <property type="nucleotide sequence ID" value="NZ_JAUQSY010000005.1"/>
</dbReference>
<dbReference type="InterPro" id="IPR005467">
    <property type="entry name" value="His_kinase_dom"/>
</dbReference>
<dbReference type="EC" id="2.7.13.3" evidence="2"/>
<keyword evidence="6 8" id="KW-0067">ATP-binding</keyword>
<evidence type="ECO:0000256" key="6">
    <source>
        <dbReference type="ARBA" id="ARBA00022840"/>
    </source>
</evidence>
<feature type="domain" description="Histidine kinase" evidence="7">
    <location>
        <begin position="604"/>
        <end position="783"/>
    </location>
</feature>